<evidence type="ECO:0000256" key="6">
    <source>
        <dbReference type="RuleBase" id="RU004432"/>
    </source>
</evidence>
<evidence type="ECO:0000313" key="9">
    <source>
        <dbReference type="EMBL" id="QBK25143.1"/>
    </source>
</evidence>
<dbReference type="SMART" id="SM01086">
    <property type="entry name" value="ClpB_D2-small"/>
    <property type="match status" value="1"/>
</dbReference>
<dbReference type="KEGG" id="uth:DKZ56_04290"/>
<evidence type="ECO:0000256" key="1">
    <source>
        <dbReference type="ARBA" id="ARBA00022737"/>
    </source>
</evidence>
<keyword evidence="1 5" id="KW-0677">Repeat</keyword>
<dbReference type="InterPro" id="IPR027417">
    <property type="entry name" value="P-loop_NTPase"/>
</dbReference>
<evidence type="ECO:0000256" key="3">
    <source>
        <dbReference type="ARBA" id="ARBA00022840"/>
    </source>
</evidence>
<dbReference type="PANTHER" id="PTHR11638">
    <property type="entry name" value="ATP-DEPENDENT CLP PROTEASE"/>
    <property type="match status" value="1"/>
</dbReference>
<dbReference type="FunFam" id="3.40.50.300:FF:000025">
    <property type="entry name" value="ATP-dependent Clp protease subunit"/>
    <property type="match status" value="1"/>
</dbReference>
<dbReference type="PROSITE" id="PS00871">
    <property type="entry name" value="CLPAB_2"/>
    <property type="match status" value="1"/>
</dbReference>
<feature type="coiled-coil region" evidence="7">
    <location>
        <begin position="48"/>
        <end position="104"/>
    </location>
</feature>
<dbReference type="InterPro" id="IPR018368">
    <property type="entry name" value="ClpA/B_CS1"/>
</dbReference>
<reference evidence="9 10" key="1">
    <citation type="submission" date="2019-02" db="EMBL/GenBank/DDBJ databases">
        <title>Ureibacillus thermophilus.</title>
        <authorList>
            <person name="Sunny J.S."/>
            <person name="Natarajan A."/>
            <person name="Saleena L.M."/>
        </authorList>
    </citation>
    <scope>NUCLEOTIDE SEQUENCE [LARGE SCALE GENOMIC DNA]</scope>
    <source>
        <strain evidence="9 10">LM102</strain>
    </source>
</reference>
<dbReference type="Pfam" id="PF10431">
    <property type="entry name" value="ClpB_D2-small"/>
    <property type="match status" value="1"/>
</dbReference>
<keyword evidence="7" id="KW-0175">Coiled coil</keyword>
<dbReference type="Pfam" id="PF07724">
    <property type="entry name" value="AAA_2"/>
    <property type="match status" value="1"/>
</dbReference>
<dbReference type="InterPro" id="IPR041546">
    <property type="entry name" value="ClpA/ClpB_AAA_lid"/>
</dbReference>
<dbReference type="Proteomes" id="UP000291151">
    <property type="component" value="Chromosome"/>
</dbReference>
<dbReference type="GO" id="GO:0016887">
    <property type="term" value="F:ATP hydrolysis activity"/>
    <property type="evidence" value="ECO:0007669"/>
    <property type="project" value="InterPro"/>
</dbReference>
<dbReference type="Pfam" id="PF00004">
    <property type="entry name" value="AAA"/>
    <property type="match status" value="1"/>
</dbReference>
<dbReference type="CDD" id="cd19499">
    <property type="entry name" value="RecA-like_ClpB_Hsp104-like"/>
    <property type="match status" value="1"/>
</dbReference>
<dbReference type="AlphaFoldDB" id="A0A4P6UQ21"/>
<gene>
    <name evidence="9" type="ORF">DKZ56_04290</name>
</gene>
<evidence type="ECO:0000313" key="10">
    <source>
        <dbReference type="Proteomes" id="UP000291151"/>
    </source>
</evidence>
<feature type="coiled-coil region" evidence="7">
    <location>
        <begin position="440"/>
        <end position="467"/>
    </location>
</feature>
<feature type="domain" description="Clp R" evidence="8">
    <location>
        <begin position="2"/>
        <end position="147"/>
    </location>
</feature>
<protein>
    <submittedName>
        <fullName evidence="9">AAA family ATPase</fullName>
    </submittedName>
</protein>
<dbReference type="FunFam" id="3.40.50.300:FF:000010">
    <property type="entry name" value="Chaperone clpB 1, putative"/>
    <property type="match status" value="1"/>
</dbReference>
<dbReference type="Gene3D" id="3.40.50.300">
    <property type="entry name" value="P-loop containing nucleotide triphosphate hydrolases"/>
    <property type="match status" value="3"/>
</dbReference>
<dbReference type="InterPro" id="IPR003593">
    <property type="entry name" value="AAA+_ATPase"/>
</dbReference>
<evidence type="ECO:0000256" key="4">
    <source>
        <dbReference type="ARBA" id="ARBA00023186"/>
    </source>
</evidence>
<dbReference type="SMART" id="SM00382">
    <property type="entry name" value="AAA"/>
    <property type="match status" value="2"/>
</dbReference>
<proteinExistence type="inferred from homology"/>
<dbReference type="PROSITE" id="PS51903">
    <property type="entry name" value="CLP_R"/>
    <property type="match status" value="1"/>
</dbReference>
<dbReference type="InterPro" id="IPR001270">
    <property type="entry name" value="ClpA/B"/>
</dbReference>
<comment type="similarity">
    <text evidence="6">Belongs to the ClpA/ClpB family.</text>
</comment>
<dbReference type="GO" id="GO:0005737">
    <property type="term" value="C:cytoplasm"/>
    <property type="evidence" value="ECO:0007669"/>
    <property type="project" value="TreeGrafter"/>
</dbReference>
<dbReference type="InterPro" id="IPR019489">
    <property type="entry name" value="Clp_ATPase_C"/>
</dbReference>
<dbReference type="Pfam" id="PF17871">
    <property type="entry name" value="AAA_lid_9"/>
    <property type="match status" value="1"/>
</dbReference>
<dbReference type="Pfam" id="PF02861">
    <property type="entry name" value="Clp_N"/>
    <property type="match status" value="1"/>
</dbReference>
<dbReference type="GO" id="GO:0005524">
    <property type="term" value="F:ATP binding"/>
    <property type="evidence" value="ECO:0007669"/>
    <property type="project" value="UniProtKB-KW"/>
</dbReference>
<dbReference type="InterPro" id="IPR036628">
    <property type="entry name" value="Clp_N_dom_sf"/>
</dbReference>
<accession>A0A4P6UQ21</accession>
<dbReference type="PROSITE" id="PS00870">
    <property type="entry name" value="CLPAB_1"/>
    <property type="match status" value="1"/>
</dbReference>
<dbReference type="InterPro" id="IPR028299">
    <property type="entry name" value="ClpA/B_CS2"/>
</dbReference>
<keyword evidence="3 6" id="KW-0067">ATP-binding</keyword>
<dbReference type="RefSeq" id="WP_208651536.1">
    <property type="nucleotide sequence ID" value="NZ_CP036528.1"/>
</dbReference>
<evidence type="ECO:0000256" key="7">
    <source>
        <dbReference type="SAM" id="Coils"/>
    </source>
</evidence>
<dbReference type="SUPFAM" id="SSF52540">
    <property type="entry name" value="P-loop containing nucleoside triphosphate hydrolases"/>
    <property type="match status" value="2"/>
</dbReference>
<name>A0A4P6UQ21_9BACL</name>
<evidence type="ECO:0000259" key="8">
    <source>
        <dbReference type="PROSITE" id="PS51903"/>
    </source>
</evidence>
<dbReference type="Gene3D" id="1.10.8.60">
    <property type="match status" value="1"/>
</dbReference>
<dbReference type="CDD" id="cd00009">
    <property type="entry name" value="AAA"/>
    <property type="match status" value="1"/>
</dbReference>
<dbReference type="InterPro" id="IPR004176">
    <property type="entry name" value="Clp_R_N"/>
</dbReference>
<dbReference type="InterPro" id="IPR003959">
    <property type="entry name" value="ATPase_AAA_core"/>
</dbReference>
<organism evidence="9 10">
    <name type="scientific">Ureibacillus thermophilus</name>
    <dbReference type="NCBI Taxonomy" id="367743"/>
    <lineage>
        <taxon>Bacteria</taxon>
        <taxon>Bacillati</taxon>
        <taxon>Bacillota</taxon>
        <taxon>Bacilli</taxon>
        <taxon>Bacillales</taxon>
        <taxon>Caryophanaceae</taxon>
        <taxon>Ureibacillus</taxon>
    </lineage>
</organism>
<dbReference type="PRINTS" id="PR00300">
    <property type="entry name" value="CLPPROTEASEA"/>
</dbReference>
<dbReference type="InterPro" id="IPR050130">
    <property type="entry name" value="ClpA_ClpB"/>
</dbReference>
<dbReference type="SUPFAM" id="SSF81923">
    <property type="entry name" value="Double Clp-N motif"/>
    <property type="match status" value="1"/>
</dbReference>
<sequence length="864" mass="99226">MTTKYTMSVKEGILNAKKIAQKKLNYQLDIPHLWAALLQPDHFAYHFYQELNIDMDELIQLVNKEVDKIPSLTSTEIAYGEKESQRLKRLFKQAEIEAERLRDRFISVEHLMIALFEQDFNPITKYLIQHHVTKESIYEKLNQTRNGQNVTSDNQEALYDSLNKYAVNLNQRYIEGKVDRVVGREKEINDIIRILTRKNKNNAILIGSSGVGKTAIVEGLVQKIVNKEVPNNLLDKVVYNLDMSSLLAGAKYRGEFEEKLKAVLNDVKQSNNRIILFIDEIHTIVGAGRTEGSMDAGNILKPMLARGELRCIGATTQDEYREYIEKDKALERRFQRVIVNEPSIEVTIEILRGIKEDYELYHETLITDEAIEAAVKLSKRYITDRYLPDKAIDLMDEASAVKRISLNEVPHSIKKINEQILQAKIALYKHELEPDPAFDRHTFEQQLKNLETEKEKMEKQWAKELEMLHFTQREKRNLARLHKLYEKAVKNNEVGQIVQLETGDIPASEKRLKGLEQQWEALKQSKTFIDNVVTAEDIERVVERLTGIKITGVMENERERLLHLEDEIHQYIVGQDEAVKKVTHAVLRSRAGIKNPNKPTGSFLFLGPTGVGKTKLAKVLAKVLFGTELDMVRLDMSEYMEKHAVAKLIGPPPGYAGYDEGGHLTEAVRHRLHSIIVLDEIEKAHPDVFNILLQVLDEGRLTDSQGRTVDFKNTILIMTSNIGSKLLLDSIDNYGAITSEAREAVMNELQAHFRPEFLNRIDETIIFNPLMKEQMVAIAEIMMKELNERLNENKMILHATPEVIQWIAENGYDPIYGARPIQRFIVQHIETPLARDIIANQIGENVRITISIENDEPVFHYEPI</sequence>
<dbReference type="Gene3D" id="1.10.1780.10">
    <property type="entry name" value="Clp, N-terminal domain"/>
    <property type="match status" value="1"/>
</dbReference>
<keyword evidence="2 6" id="KW-0547">Nucleotide-binding</keyword>
<evidence type="ECO:0000256" key="2">
    <source>
        <dbReference type="ARBA" id="ARBA00022741"/>
    </source>
</evidence>
<keyword evidence="10" id="KW-1185">Reference proteome</keyword>
<evidence type="ECO:0000256" key="5">
    <source>
        <dbReference type="PROSITE-ProRule" id="PRU01251"/>
    </source>
</evidence>
<keyword evidence="4 6" id="KW-0143">Chaperone</keyword>
<dbReference type="GO" id="GO:0034605">
    <property type="term" value="P:cellular response to heat"/>
    <property type="evidence" value="ECO:0007669"/>
    <property type="project" value="TreeGrafter"/>
</dbReference>
<dbReference type="PANTHER" id="PTHR11638:SF18">
    <property type="entry name" value="HEAT SHOCK PROTEIN 104"/>
    <property type="match status" value="1"/>
</dbReference>
<dbReference type="EMBL" id="CP036528">
    <property type="protein sequence ID" value="QBK25143.1"/>
    <property type="molecule type" value="Genomic_DNA"/>
</dbReference>